<dbReference type="Pfam" id="PF00355">
    <property type="entry name" value="Rieske"/>
    <property type="match status" value="1"/>
</dbReference>
<dbReference type="Gene3D" id="3.90.380.10">
    <property type="entry name" value="Naphthalene 1,2-dioxygenase Alpha Subunit, Chain A, domain 1"/>
    <property type="match status" value="1"/>
</dbReference>
<dbReference type="GO" id="GO:0010277">
    <property type="term" value="F:chlorophyllide a oxygenase activity"/>
    <property type="evidence" value="ECO:0007669"/>
    <property type="project" value="InterPro"/>
</dbReference>
<name>A0AA36JLF7_9DINO</name>
<evidence type="ECO:0000256" key="6">
    <source>
        <dbReference type="ARBA" id="ARBA00022714"/>
    </source>
</evidence>
<keyword evidence="3" id="KW-0150">Chloroplast</keyword>
<dbReference type="EMBL" id="CAUJNA010003660">
    <property type="protein sequence ID" value="CAJ1407158.1"/>
    <property type="molecule type" value="Genomic_DNA"/>
</dbReference>
<dbReference type="PANTHER" id="PTHR21266:SF32">
    <property type="entry name" value="CHOLESTEROL 7-DESATURASE NVD"/>
    <property type="match status" value="1"/>
</dbReference>
<dbReference type="GO" id="GO:0009507">
    <property type="term" value="C:chloroplast"/>
    <property type="evidence" value="ECO:0007669"/>
    <property type="project" value="UniProtKB-SubCell"/>
</dbReference>
<dbReference type="AlphaFoldDB" id="A0AA36JLF7"/>
<evidence type="ECO:0000256" key="13">
    <source>
        <dbReference type="ARBA" id="ARBA00023136"/>
    </source>
</evidence>
<dbReference type="Pfam" id="PF08417">
    <property type="entry name" value="PaO"/>
    <property type="match status" value="1"/>
</dbReference>
<evidence type="ECO:0000256" key="9">
    <source>
        <dbReference type="ARBA" id="ARBA00022989"/>
    </source>
</evidence>
<dbReference type="InterPro" id="IPR036922">
    <property type="entry name" value="Rieske_2Fe-2S_sf"/>
</dbReference>
<comment type="subcellular location">
    <subcellularLocation>
        <location evidence="2">Membrane</location>
    </subcellularLocation>
    <subcellularLocation>
        <location evidence="1">Plastid</location>
        <location evidence="1">Chloroplast</location>
    </subcellularLocation>
</comment>
<protein>
    <recommendedName>
        <fullName evidence="14">Rieske domain-containing protein</fullName>
    </recommendedName>
</protein>
<dbReference type="GO" id="GO:0051537">
    <property type="term" value="F:2 iron, 2 sulfur cluster binding"/>
    <property type="evidence" value="ECO:0007669"/>
    <property type="project" value="UniProtKB-KW"/>
</dbReference>
<evidence type="ECO:0000256" key="10">
    <source>
        <dbReference type="ARBA" id="ARBA00023002"/>
    </source>
</evidence>
<keyword evidence="12" id="KW-0411">Iron-sulfur</keyword>
<proteinExistence type="predicted"/>
<dbReference type="Proteomes" id="UP001178507">
    <property type="component" value="Unassembled WGS sequence"/>
</dbReference>
<dbReference type="GO" id="GO:0046872">
    <property type="term" value="F:metal ion binding"/>
    <property type="evidence" value="ECO:0007669"/>
    <property type="project" value="UniProtKB-KW"/>
</dbReference>
<keyword evidence="11" id="KW-0408">Iron</keyword>
<evidence type="ECO:0000256" key="8">
    <source>
        <dbReference type="ARBA" id="ARBA00022946"/>
    </source>
</evidence>
<evidence type="ECO:0000256" key="7">
    <source>
        <dbReference type="ARBA" id="ARBA00022723"/>
    </source>
</evidence>
<evidence type="ECO:0000313" key="15">
    <source>
        <dbReference type="EMBL" id="CAJ1407158.1"/>
    </source>
</evidence>
<evidence type="ECO:0000256" key="11">
    <source>
        <dbReference type="ARBA" id="ARBA00023004"/>
    </source>
</evidence>
<evidence type="ECO:0000256" key="3">
    <source>
        <dbReference type="ARBA" id="ARBA00022528"/>
    </source>
</evidence>
<feature type="domain" description="Rieske" evidence="14">
    <location>
        <begin position="89"/>
        <end position="204"/>
    </location>
</feature>
<dbReference type="SUPFAM" id="SSF55961">
    <property type="entry name" value="Bet v1-like"/>
    <property type="match status" value="1"/>
</dbReference>
<evidence type="ECO:0000256" key="5">
    <source>
        <dbReference type="ARBA" id="ARBA00022692"/>
    </source>
</evidence>
<keyword evidence="9" id="KW-1133">Transmembrane helix</keyword>
<keyword evidence="4" id="KW-0934">Plastid</keyword>
<keyword evidence="16" id="KW-1185">Reference proteome</keyword>
<evidence type="ECO:0000313" key="16">
    <source>
        <dbReference type="Proteomes" id="UP001178507"/>
    </source>
</evidence>
<dbReference type="InterPro" id="IPR050584">
    <property type="entry name" value="Cholesterol_7-desaturase"/>
</dbReference>
<dbReference type="GO" id="GO:0016020">
    <property type="term" value="C:membrane"/>
    <property type="evidence" value="ECO:0007669"/>
    <property type="project" value="UniProtKB-SubCell"/>
</dbReference>
<keyword evidence="6" id="KW-0001">2Fe-2S</keyword>
<keyword evidence="10" id="KW-0560">Oxidoreductase</keyword>
<evidence type="ECO:0000256" key="2">
    <source>
        <dbReference type="ARBA" id="ARBA00004370"/>
    </source>
</evidence>
<organism evidence="15 16">
    <name type="scientific">Effrenium voratum</name>
    <dbReference type="NCBI Taxonomy" id="2562239"/>
    <lineage>
        <taxon>Eukaryota</taxon>
        <taxon>Sar</taxon>
        <taxon>Alveolata</taxon>
        <taxon>Dinophyceae</taxon>
        <taxon>Suessiales</taxon>
        <taxon>Symbiodiniaceae</taxon>
        <taxon>Effrenium</taxon>
    </lineage>
</organism>
<comment type="caution">
    <text evidence="15">The sequence shown here is derived from an EMBL/GenBank/DDBJ whole genome shotgun (WGS) entry which is preliminary data.</text>
</comment>
<evidence type="ECO:0000256" key="12">
    <source>
        <dbReference type="ARBA" id="ARBA00023014"/>
    </source>
</evidence>
<dbReference type="InterPro" id="IPR017941">
    <property type="entry name" value="Rieske_2Fe-2S"/>
</dbReference>
<evidence type="ECO:0000259" key="14">
    <source>
        <dbReference type="PROSITE" id="PS51296"/>
    </source>
</evidence>
<dbReference type="InterPro" id="IPR013626">
    <property type="entry name" value="PaO"/>
</dbReference>
<evidence type="ECO:0000256" key="1">
    <source>
        <dbReference type="ARBA" id="ARBA00004229"/>
    </source>
</evidence>
<keyword evidence="5" id="KW-0812">Transmembrane</keyword>
<dbReference type="PROSITE" id="PS51296">
    <property type="entry name" value="RIESKE"/>
    <property type="match status" value="1"/>
</dbReference>
<keyword evidence="8" id="KW-0809">Transit peptide</keyword>
<keyword evidence="13" id="KW-0472">Membrane</keyword>
<keyword evidence="7" id="KW-0479">Metal-binding</keyword>
<dbReference type="Gene3D" id="2.102.10.10">
    <property type="entry name" value="Rieske [2Fe-2S] iron-sulphur domain"/>
    <property type="match status" value="1"/>
</dbReference>
<accession>A0AA36JLF7</accession>
<dbReference type="SUPFAM" id="SSF50022">
    <property type="entry name" value="ISP domain"/>
    <property type="match status" value="1"/>
</dbReference>
<evidence type="ECO:0000256" key="4">
    <source>
        <dbReference type="ARBA" id="ARBA00022640"/>
    </source>
</evidence>
<reference evidence="15" key="1">
    <citation type="submission" date="2023-08" db="EMBL/GenBank/DDBJ databases">
        <authorList>
            <person name="Chen Y."/>
            <person name="Shah S."/>
            <person name="Dougan E. K."/>
            <person name="Thang M."/>
            <person name="Chan C."/>
        </authorList>
    </citation>
    <scope>NUCLEOTIDE SEQUENCE</scope>
</reference>
<gene>
    <name evidence="15" type="ORF">EVOR1521_LOCUS28931</name>
</gene>
<dbReference type="PANTHER" id="PTHR21266">
    <property type="entry name" value="IRON-SULFUR DOMAIN CONTAINING PROTEIN"/>
    <property type="match status" value="1"/>
</dbReference>
<sequence length="580" mass="64228">MELVEMLAPAAVAEARAFVNPCVRQTAARAPVRTQQRLPGSATLQSCALPLAAATLFSASRRRKTRLAARQVSQAAPAGSAAAWRERHWFPIASTLELDPQRPTPVRLDGLDLVVWKVPGKTEEDGWQVMADACAHRLAPLSEGRIEPKTGCLQCAYHGWEFNSQGNCQRIPQVEEAAAQKMRESPCSQVPSFPTRLALKMVWVWLGEGGPKGHPLDVVQGTHLESEFEIVGTYTRDLPYGYDSLVENLIDVSHVPFAHHGLQGTRDDAAPVSMTIPEMKGSDQQGDLLNFTFWDRTMRMRREAQFFLRSPFFFFYLGEFLGDKDNEEYKQFTARRGADPDGKPRFRLNCACVPVAPGWSRLILCDASVPGTGGVRSQIPPWVIHLLSNRFLDSDLAFLHHQERKLRQGPDGCTAWNKAYYMPGEADRSISAWRQWLSKEGARCVDPKVKLPASPLSREHLLNRWEQHSASCKHCRQAMENLELAQTGLCGLFLLALGAGQLQITALCLPAELVAAAGVGGIELLKQELRLRQAMTEFSSNLPTIWAAAHQGPPSSHKLDYPRRQAECAASQSGKVIAGN</sequence>